<feature type="compositionally biased region" description="Low complexity" evidence="1">
    <location>
        <begin position="129"/>
        <end position="139"/>
    </location>
</feature>
<sequence>MDVINVPKKIHRHALKALSVLSDGIADKIIPFYTIMEMVEYQMRNLMPVRDLEAALKTSLRMLSAVGVIKNCGQDRYAIGHSYGATLPSPSSRAANSEKSRKRTYSTNNKPGDDLHPTHKRKRLNNKASLSSESNELGENIVKSKTTVAGNLNMTTHFTKEPVESNVTDQANVSIDVVLPTNKEETDDEQKILTCSKSKESLIAGSQVQHTSSGKLQSHIQEELQRNVEADTSSIHNQPDATNIVTNNQKEENILTCSKSTESSNPRSQVQNTSSGTLHSNIQEEPLRNVEADTSSIHNQPDARNIDTSNQKVPAIEPAFSEVDSNEESNKSKTSVAIESLYYLN</sequence>
<dbReference type="VEuPathDB" id="VectorBase:SCAU013994"/>
<reference evidence="2" key="1">
    <citation type="submission" date="2020-05" db="UniProtKB">
        <authorList>
            <consortium name="EnsemblMetazoa"/>
        </authorList>
    </citation>
    <scope>IDENTIFICATION</scope>
    <source>
        <strain evidence="2">USDA</strain>
    </source>
</reference>
<accession>A0A1I8Q541</accession>
<name>A0A1I8Q541_STOCA</name>
<dbReference type="KEGG" id="scac:106089119"/>
<proteinExistence type="predicted"/>
<evidence type="ECO:0000256" key="1">
    <source>
        <dbReference type="SAM" id="MobiDB-lite"/>
    </source>
</evidence>
<feature type="region of interest" description="Disordered" evidence="1">
    <location>
        <begin position="258"/>
        <end position="313"/>
    </location>
</feature>
<feature type="compositionally biased region" description="Polar residues" evidence="1">
    <location>
        <begin position="88"/>
        <end position="97"/>
    </location>
</feature>
<evidence type="ECO:0000313" key="2">
    <source>
        <dbReference type="EnsemblMetazoa" id="SCAU013994-PA"/>
    </source>
</evidence>
<dbReference type="Proteomes" id="UP000095300">
    <property type="component" value="Unassembled WGS sequence"/>
</dbReference>
<protein>
    <submittedName>
        <fullName evidence="2">Uncharacterized protein</fullName>
    </submittedName>
</protein>
<keyword evidence="3" id="KW-1185">Reference proteome</keyword>
<organism evidence="2 3">
    <name type="scientific">Stomoxys calcitrans</name>
    <name type="common">Stable fly</name>
    <name type="synonym">Conops calcitrans</name>
    <dbReference type="NCBI Taxonomy" id="35570"/>
    <lineage>
        <taxon>Eukaryota</taxon>
        <taxon>Metazoa</taxon>
        <taxon>Ecdysozoa</taxon>
        <taxon>Arthropoda</taxon>
        <taxon>Hexapoda</taxon>
        <taxon>Insecta</taxon>
        <taxon>Pterygota</taxon>
        <taxon>Neoptera</taxon>
        <taxon>Endopterygota</taxon>
        <taxon>Diptera</taxon>
        <taxon>Brachycera</taxon>
        <taxon>Muscomorpha</taxon>
        <taxon>Muscoidea</taxon>
        <taxon>Muscidae</taxon>
        <taxon>Stomoxys</taxon>
    </lineage>
</organism>
<feature type="compositionally biased region" description="Polar residues" evidence="1">
    <location>
        <begin position="258"/>
        <end position="283"/>
    </location>
</feature>
<evidence type="ECO:0000313" key="3">
    <source>
        <dbReference type="Proteomes" id="UP000095300"/>
    </source>
</evidence>
<dbReference type="OrthoDB" id="7872817at2759"/>
<dbReference type="EnsemblMetazoa" id="SCAU013994-RA">
    <property type="protein sequence ID" value="SCAU013994-PA"/>
    <property type="gene ID" value="SCAU013994"/>
</dbReference>
<feature type="region of interest" description="Disordered" evidence="1">
    <location>
        <begin position="83"/>
        <end position="139"/>
    </location>
</feature>
<dbReference type="AlphaFoldDB" id="A0A1I8Q541"/>
<gene>
    <name evidence="2" type="primary">106089119</name>
</gene>